<dbReference type="Pfam" id="PF18962">
    <property type="entry name" value="Por_Secre_tail"/>
    <property type="match status" value="1"/>
</dbReference>
<evidence type="ECO:0000313" key="5">
    <source>
        <dbReference type="Proteomes" id="UP000326509"/>
    </source>
</evidence>
<dbReference type="NCBIfam" id="TIGR04183">
    <property type="entry name" value="Por_Secre_tail"/>
    <property type="match status" value="1"/>
</dbReference>
<evidence type="ECO:0000313" key="4">
    <source>
        <dbReference type="EMBL" id="GER59851.1"/>
    </source>
</evidence>
<sequence>MSKKLPLSIALAFLGLGAFAQTIVGTTPENRNVVLEEFTGINCVFCPQGHAIAQQLKDDNPGDVFLVNIHSGGFAAPGAGQPDFRTPWGAAIDGQSGLAGYPAGTVNRQNFPGQEQGAAGATAIGRGEWVSAATQVLGESSYVNVGVEAELDVSSGIMTIDVEAYYTADSPEATNKFNVAILQNNTTGPQTGGNMGDNYNHQHRLIDLATGQWGEDITNTTASSLYSNTFSYTVPADVNGIPVELGELEVVVFVTETTQYLVSGSGTTPTITGLDNANDANLRTVADLPDTCLGMASPTVNVQNLGQNEITSLDITYDVNDGTPEVYTWTGSLTSLQSTDIELPAISFPSAATYTLNVSVPNDDVTTNNEVSGSFNASPETVGTMRLTVITDDWAEEASWSFVGSDGTVLETGSYTANADDQTTFNYTFNFGDDCITFNMVDSYGDGLTTGGNGGVELKDANGVIVYALNADYGAGFSIQFDSDGVLGLGDNDLSEVSIFPNPANTVLNISNADNATVEVFNVLGQVMMIRSNISVNEALDVSSLAIGTYLVKINDGVSVSTKKFVIAR</sequence>
<dbReference type="Gene3D" id="2.60.40.10">
    <property type="entry name" value="Immunoglobulins"/>
    <property type="match status" value="1"/>
</dbReference>
<name>A0A5J4J235_9FLAO</name>
<reference evidence="4 5" key="1">
    <citation type="submission" date="2019-08" db="EMBL/GenBank/DDBJ databases">
        <title>Draft genome sequence of Ulvibacter marinus type strain NBRC 109484.</title>
        <authorList>
            <person name="Kawano K."/>
            <person name="Ushijima N."/>
            <person name="Kihara M."/>
            <person name="Itoh H."/>
        </authorList>
    </citation>
    <scope>NUCLEOTIDE SEQUENCE [LARGE SCALE GENOMIC DNA]</scope>
    <source>
        <strain evidence="4 5">NBRC 109484</strain>
    </source>
</reference>
<dbReference type="OrthoDB" id="6278496at2"/>
<protein>
    <recommendedName>
        <fullName evidence="3">Secretion system C-terminal sorting domain-containing protein</fullName>
    </recommendedName>
</protein>
<dbReference type="InterPro" id="IPR013783">
    <property type="entry name" value="Ig-like_fold"/>
</dbReference>
<accession>A0A5J4J235</accession>
<feature type="chain" id="PRO_5023940022" description="Secretion system C-terminal sorting domain-containing protein" evidence="2">
    <location>
        <begin position="21"/>
        <end position="569"/>
    </location>
</feature>
<comment type="caution">
    <text evidence="4">The sequence shown here is derived from an EMBL/GenBank/DDBJ whole genome shotgun (WGS) entry which is preliminary data.</text>
</comment>
<proteinExistence type="predicted"/>
<organism evidence="4 5">
    <name type="scientific">Patiriisocius marinus</name>
    <dbReference type="NCBI Taxonomy" id="1397112"/>
    <lineage>
        <taxon>Bacteria</taxon>
        <taxon>Pseudomonadati</taxon>
        <taxon>Bacteroidota</taxon>
        <taxon>Flavobacteriia</taxon>
        <taxon>Flavobacteriales</taxon>
        <taxon>Flavobacteriaceae</taxon>
        <taxon>Patiriisocius</taxon>
    </lineage>
</organism>
<dbReference type="RefSeq" id="WP_151674300.1">
    <property type="nucleotide sequence ID" value="NZ_BKCG01000004.1"/>
</dbReference>
<feature type="signal peptide" evidence="2">
    <location>
        <begin position="1"/>
        <end position="20"/>
    </location>
</feature>
<keyword evidence="1 2" id="KW-0732">Signal</keyword>
<dbReference type="AlphaFoldDB" id="A0A5J4J235"/>
<feature type="domain" description="Secretion system C-terminal sorting" evidence="3">
    <location>
        <begin position="499"/>
        <end position="567"/>
    </location>
</feature>
<evidence type="ECO:0000256" key="2">
    <source>
        <dbReference type="SAM" id="SignalP"/>
    </source>
</evidence>
<evidence type="ECO:0000259" key="3">
    <source>
        <dbReference type="Pfam" id="PF18962"/>
    </source>
</evidence>
<dbReference type="Proteomes" id="UP000326509">
    <property type="component" value="Unassembled WGS sequence"/>
</dbReference>
<keyword evidence="5" id="KW-1185">Reference proteome</keyword>
<gene>
    <name evidence="4" type="ORF">ULMA_19590</name>
</gene>
<dbReference type="EMBL" id="BKCG01000004">
    <property type="protein sequence ID" value="GER59851.1"/>
    <property type="molecule type" value="Genomic_DNA"/>
</dbReference>
<dbReference type="InterPro" id="IPR026444">
    <property type="entry name" value="Secre_tail"/>
</dbReference>
<dbReference type="Pfam" id="PF11551">
    <property type="entry name" value="Omp28"/>
    <property type="match status" value="1"/>
</dbReference>
<dbReference type="InterPro" id="IPR021615">
    <property type="entry name" value="Omp28"/>
</dbReference>
<evidence type="ECO:0000256" key="1">
    <source>
        <dbReference type="ARBA" id="ARBA00022729"/>
    </source>
</evidence>